<dbReference type="Gene3D" id="3.40.50.1820">
    <property type="entry name" value="alpha/beta hydrolase"/>
    <property type="match status" value="1"/>
</dbReference>
<sequence>MAPSVQTINSIRSIPFLALACLNAAAPLTPSSMQWVNCSSIDPEMPPALECGQVQVPLDWNNVKSEHIAIGLVRIPSSNREKLGSLIYNPGGPGGAASDVVIAQASGVQAFSEDLVSNFDIVGMDPRGVGLSPRIKCDPDLYNKRNAWFPKDETEYDAMVQANKDLWESCERLTGPLLYHADTIAVAKDLEAVRKALGDEKLNFMGASYGSQIGQTYAQLFPKNYRALALDGITDHAQSATDTFVTEVSTYERSFERFAEWCDENEDCALHGEDVQEILVRLVDEANDNPIPAPGCDDKVCRSNMNGYEILQVTQNGLHFVPVIEPLSAGWVGLAGALAQASQGNATLLSSTSLLAQSEDDPAFAGPAISCLDWISEGNSFWDLKWKMELGRTVAPVTRGVSQSYQIQAQCLGFPKKPTNPQQDMTVKNEGQPPIFLAQSKYDPSTSYVWAENVRKSIESVAFALRDGDGHTSYFLFGELSKMMDEYLIKGTLPSNHTVVKT</sequence>
<name>W2RN29_CYPE1</name>
<keyword evidence="2" id="KW-0378">Hydrolase</keyword>
<dbReference type="InterPro" id="IPR029058">
    <property type="entry name" value="AB_hydrolase_fold"/>
</dbReference>
<dbReference type="AlphaFoldDB" id="W2RN29"/>
<dbReference type="InterPro" id="IPR051601">
    <property type="entry name" value="Serine_prot/Carboxylest_S33"/>
</dbReference>
<evidence type="ECO:0000256" key="2">
    <source>
        <dbReference type="ARBA" id="ARBA00022801"/>
    </source>
</evidence>
<feature type="chain" id="PRO_5004823847" evidence="3">
    <location>
        <begin position="26"/>
        <end position="502"/>
    </location>
</feature>
<dbReference type="Pfam" id="PF08386">
    <property type="entry name" value="Abhydrolase_4"/>
    <property type="match status" value="1"/>
</dbReference>
<dbReference type="InterPro" id="IPR000073">
    <property type="entry name" value="AB_hydrolase_1"/>
</dbReference>
<gene>
    <name evidence="6" type="ORF">HMPREF1541_07480</name>
</gene>
<keyword evidence="7" id="KW-1185">Reference proteome</keyword>
<organism evidence="6 7">
    <name type="scientific">Cyphellophora europaea (strain CBS 101466)</name>
    <name type="common">Phialophora europaea</name>
    <dbReference type="NCBI Taxonomy" id="1220924"/>
    <lineage>
        <taxon>Eukaryota</taxon>
        <taxon>Fungi</taxon>
        <taxon>Dikarya</taxon>
        <taxon>Ascomycota</taxon>
        <taxon>Pezizomycotina</taxon>
        <taxon>Eurotiomycetes</taxon>
        <taxon>Chaetothyriomycetidae</taxon>
        <taxon>Chaetothyriales</taxon>
        <taxon>Cyphellophoraceae</taxon>
        <taxon>Cyphellophora</taxon>
    </lineage>
</organism>
<dbReference type="PANTHER" id="PTHR43248:SF30">
    <property type="entry name" value="AB HYDROLASE-1 DOMAIN-CONTAINING PROTEIN"/>
    <property type="match status" value="1"/>
</dbReference>
<feature type="domain" description="AB hydrolase-1" evidence="4">
    <location>
        <begin position="86"/>
        <end position="281"/>
    </location>
</feature>
<accession>W2RN29</accession>
<evidence type="ECO:0000313" key="6">
    <source>
        <dbReference type="EMBL" id="ETN37857.1"/>
    </source>
</evidence>
<evidence type="ECO:0000256" key="1">
    <source>
        <dbReference type="ARBA" id="ARBA00010088"/>
    </source>
</evidence>
<evidence type="ECO:0000259" key="4">
    <source>
        <dbReference type="Pfam" id="PF00561"/>
    </source>
</evidence>
<dbReference type="GO" id="GO:0016787">
    <property type="term" value="F:hydrolase activity"/>
    <property type="evidence" value="ECO:0007669"/>
    <property type="project" value="UniProtKB-KW"/>
</dbReference>
<dbReference type="InParanoid" id="W2RN29"/>
<protein>
    <submittedName>
        <fullName evidence="6">Uncharacterized protein</fullName>
    </submittedName>
</protein>
<dbReference type="eggNOG" id="ENOG502QXCY">
    <property type="taxonomic scope" value="Eukaryota"/>
</dbReference>
<dbReference type="PANTHER" id="PTHR43248">
    <property type="entry name" value="2-SUCCINYL-6-HYDROXY-2,4-CYCLOHEXADIENE-1-CARBOXYLATE SYNTHASE"/>
    <property type="match status" value="1"/>
</dbReference>
<dbReference type="VEuPathDB" id="FungiDB:HMPREF1541_07480"/>
<keyword evidence="3" id="KW-0732">Signal</keyword>
<dbReference type="SUPFAM" id="SSF53474">
    <property type="entry name" value="alpha/beta-Hydrolases"/>
    <property type="match status" value="1"/>
</dbReference>
<dbReference type="HOGENOM" id="CLU_013364_3_3_1"/>
<dbReference type="Proteomes" id="UP000030752">
    <property type="component" value="Unassembled WGS sequence"/>
</dbReference>
<reference evidence="6 7" key="1">
    <citation type="submission" date="2013-03" db="EMBL/GenBank/DDBJ databases">
        <title>The Genome Sequence of Phialophora europaea CBS 101466.</title>
        <authorList>
            <consortium name="The Broad Institute Genomics Platform"/>
            <person name="Cuomo C."/>
            <person name="de Hoog S."/>
            <person name="Gorbushina A."/>
            <person name="Walker B."/>
            <person name="Young S.K."/>
            <person name="Zeng Q."/>
            <person name="Gargeya S."/>
            <person name="Fitzgerald M."/>
            <person name="Haas B."/>
            <person name="Abouelleil A."/>
            <person name="Allen A.W."/>
            <person name="Alvarado L."/>
            <person name="Arachchi H.M."/>
            <person name="Berlin A.M."/>
            <person name="Chapman S.B."/>
            <person name="Gainer-Dewar J."/>
            <person name="Goldberg J."/>
            <person name="Griggs A."/>
            <person name="Gujja S."/>
            <person name="Hansen M."/>
            <person name="Howarth C."/>
            <person name="Imamovic A."/>
            <person name="Ireland A."/>
            <person name="Larimer J."/>
            <person name="McCowan C."/>
            <person name="Murphy C."/>
            <person name="Pearson M."/>
            <person name="Poon T.W."/>
            <person name="Priest M."/>
            <person name="Roberts A."/>
            <person name="Saif S."/>
            <person name="Shea T."/>
            <person name="Sisk P."/>
            <person name="Sykes S."/>
            <person name="Wortman J."/>
            <person name="Nusbaum C."/>
            <person name="Birren B."/>
        </authorList>
    </citation>
    <scope>NUCLEOTIDE SEQUENCE [LARGE SCALE GENOMIC DNA]</scope>
    <source>
        <strain evidence="6 7">CBS 101466</strain>
    </source>
</reference>
<feature type="domain" description="Peptidase S33 tripeptidyl aminopeptidase-like C-terminal" evidence="5">
    <location>
        <begin position="405"/>
        <end position="498"/>
    </location>
</feature>
<proteinExistence type="inferred from homology"/>
<dbReference type="GeneID" id="19974819"/>
<comment type="similarity">
    <text evidence="1">Belongs to the peptidase S33 family.</text>
</comment>
<dbReference type="EMBL" id="KB822723">
    <property type="protein sequence ID" value="ETN37857.1"/>
    <property type="molecule type" value="Genomic_DNA"/>
</dbReference>
<dbReference type="RefSeq" id="XP_008720026.1">
    <property type="nucleotide sequence ID" value="XM_008721804.1"/>
</dbReference>
<evidence type="ECO:0000259" key="5">
    <source>
        <dbReference type="Pfam" id="PF08386"/>
    </source>
</evidence>
<dbReference type="OrthoDB" id="425534at2759"/>
<evidence type="ECO:0000256" key="3">
    <source>
        <dbReference type="SAM" id="SignalP"/>
    </source>
</evidence>
<dbReference type="STRING" id="1220924.W2RN29"/>
<feature type="signal peptide" evidence="3">
    <location>
        <begin position="1"/>
        <end position="25"/>
    </location>
</feature>
<dbReference type="InterPro" id="IPR013595">
    <property type="entry name" value="Pept_S33_TAP-like_C"/>
</dbReference>
<dbReference type="Pfam" id="PF00561">
    <property type="entry name" value="Abhydrolase_1"/>
    <property type="match status" value="1"/>
</dbReference>
<evidence type="ECO:0000313" key="7">
    <source>
        <dbReference type="Proteomes" id="UP000030752"/>
    </source>
</evidence>